<feature type="transmembrane region" description="Helical" evidence="10">
    <location>
        <begin position="212"/>
        <end position="232"/>
    </location>
</feature>
<comment type="subcellular location">
    <subcellularLocation>
        <location evidence="10">Cell membrane</location>
        <topology evidence="10">Multi-pass membrane protein</topology>
    </subcellularLocation>
    <subcellularLocation>
        <location evidence="10">Bacterial flagellum basal body</location>
    </subcellularLocation>
</comment>
<comment type="caution">
    <text evidence="11">The sequence shown here is derived from an EMBL/GenBank/DDBJ whole genome shotgun (WGS) entry which is preliminary data.</text>
</comment>
<keyword evidence="7 10" id="KW-0472">Membrane</keyword>
<evidence type="ECO:0000256" key="4">
    <source>
        <dbReference type="ARBA" id="ARBA00022475"/>
    </source>
</evidence>
<dbReference type="InterPro" id="IPR002010">
    <property type="entry name" value="T3SS_IM_R"/>
</dbReference>
<evidence type="ECO:0000256" key="5">
    <source>
        <dbReference type="ARBA" id="ARBA00022692"/>
    </source>
</evidence>
<sequence length="257" mass="27962">MDFSAAVLTEQLLQYFLPLVRVSAFMLAAPIFGSRLVNARARLLLALLVTALVAPALPELPKVSGFGLDTWLLVVQQSLIGMAAGFAMQLAFQVAVLAGQYIAMKMGLGFASMNDPSSGLTVTVVSQYYLMLVTMLFVVGDGHLLMIQLLAESFYTTPIGVTMPLALLWDLVMAGSWMFGAALLIALPVLTSLMIVNISFGVMGRSAPQMNIFTVGFPITLILGAFLIWFGFTTFLGNYNQFMQDGFNILRHLWNIS</sequence>
<evidence type="ECO:0000256" key="10">
    <source>
        <dbReference type="RuleBase" id="RU362071"/>
    </source>
</evidence>
<organism evidence="11 12">
    <name type="scientific">Simiduia aestuariiviva</name>
    <dbReference type="NCBI Taxonomy" id="1510459"/>
    <lineage>
        <taxon>Bacteria</taxon>
        <taxon>Pseudomonadati</taxon>
        <taxon>Pseudomonadota</taxon>
        <taxon>Gammaproteobacteria</taxon>
        <taxon>Cellvibrionales</taxon>
        <taxon>Cellvibrionaceae</taxon>
        <taxon>Simiduia</taxon>
    </lineage>
</organism>
<gene>
    <name evidence="11" type="ORF">FHS30_001594</name>
</gene>
<evidence type="ECO:0000313" key="11">
    <source>
        <dbReference type="EMBL" id="MBB3168410.1"/>
    </source>
</evidence>
<evidence type="ECO:0000313" key="12">
    <source>
        <dbReference type="Proteomes" id="UP000559987"/>
    </source>
</evidence>
<keyword evidence="11" id="KW-0282">Flagellum</keyword>
<feature type="transmembrane region" description="Helical" evidence="10">
    <location>
        <begin position="12"/>
        <end position="32"/>
    </location>
</feature>
<dbReference type="InterPro" id="IPR006303">
    <property type="entry name" value="FliR"/>
</dbReference>
<proteinExistence type="inferred from homology"/>
<evidence type="ECO:0000256" key="8">
    <source>
        <dbReference type="ARBA" id="ARBA00023143"/>
    </source>
</evidence>
<dbReference type="AlphaFoldDB" id="A0A839UPF8"/>
<evidence type="ECO:0000256" key="9">
    <source>
        <dbReference type="NCBIfam" id="TIGR01400"/>
    </source>
</evidence>
<keyword evidence="8 10" id="KW-0975">Bacterial flagellum</keyword>
<dbReference type="GO" id="GO:0044780">
    <property type="term" value="P:bacterial-type flagellum assembly"/>
    <property type="evidence" value="ECO:0007669"/>
    <property type="project" value="UniProtKB-UniRule"/>
</dbReference>
<comment type="similarity">
    <text evidence="2 10">Belongs to the FliR/MopE/SpaR family.</text>
</comment>
<protein>
    <recommendedName>
        <fullName evidence="3 9">Flagellar biosynthetic protein FliR</fullName>
    </recommendedName>
</protein>
<dbReference type="PRINTS" id="PR00953">
    <property type="entry name" value="TYPE3IMRPROT"/>
</dbReference>
<evidence type="ECO:0000256" key="1">
    <source>
        <dbReference type="ARBA" id="ARBA00002578"/>
    </source>
</evidence>
<reference evidence="11 12" key="1">
    <citation type="submission" date="2020-08" db="EMBL/GenBank/DDBJ databases">
        <title>Genomic Encyclopedia of Type Strains, Phase III (KMG-III): the genomes of soil and plant-associated and newly described type strains.</title>
        <authorList>
            <person name="Whitman W."/>
        </authorList>
    </citation>
    <scope>NUCLEOTIDE SEQUENCE [LARGE SCALE GENOMIC DNA]</scope>
    <source>
        <strain evidence="11 12">CECT 8571</strain>
    </source>
</reference>
<dbReference type="EMBL" id="JACHXZ010000002">
    <property type="protein sequence ID" value="MBB3168410.1"/>
    <property type="molecule type" value="Genomic_DNA"/>
</dbReference>
<feature type="transmembrane region" description="Helical" evidence="10">
    <location>
        <begin position="171"/>
        <end position="200"/>
    </location>
</feature>
<keyword evidence="5 10" id="KW-0812">Transmembrane</keyword>
<dbReference type="GO" id="GO:0005886">
    <property type="term" value="C:plasma membrane"/>
    <property type="evidence" value="ECO:0007669"/>
    <property type="project" value="UniProtKB-SubCell"/>
</dbReference>
<feature type="transmembrane region" description="Helical" evidence="10">
    <location>
        <begin position="78"/>
        <end position="103"/>
    </location>
</feature>
<evidence type="ECO:0000256" key="2">
    <source>
        <dbReference type="ARBA" id="ARBA00009772"/>
    </source>
</evidence>
<evidence type="ECO:0000256" key="6">
    <source>
        <dbReference type="ARBA" id="ARBA00022989"/>
    </source>
</evidence>
<dbReference type="GO" id="GO:0006605">
    <property type="term" value="P:protein targeting"/>
    <property type="evidence" value="ECO:0007669"/>
    <property type="project" value="UniProtKB-UniRule"/>
</dbReference>
<dbReference type="PANTHER" id="PTHR30065:SF8">
    <property type="entry name" value="FLAGELLAR BIOSYNTHETIC PROTEIN FLIR"/>
    <property type="match status" value="1"/>
</dbReference>
<keyword evidence="12" id="KW-1185">Reference proteome</keyword>
<keyword evidence="4 10" id="KW-1003">Cell membrane</keyword>
<dbReference type="RefSeq" id="WP_183909893.1">
    <property type="nucleotide sequence ID" value="NZ_JACHXZ010000002.1"/>
</dbReference>
<dbReference type="Proteomes" id="UP000559987">
    <property type="component" value="Unassembled WGS sequence"/>
</dbReference>
<dbReference type="PANTHER" id="PTHR30065">
    <property type="entry name" value="FLAGELLAR BIOSYNTHETIC PROTEIN FLIR"/>
    <property type="match status" value="1"/>
</dbReference>
<evidence type="ECO:0000256" key="7">
    <source>
        <dbReference type="ARBA" id="ARBA00023136"/>
    </source>
</evidence>
<comment type="function">
    <text evidence="1 10">Role in flagellar biosynthesis.</text>
</comment>
<dbReference type="Pfam" id="PF01311">
    <property type="entry name" value="Bac_export_1"/>
    <property type="match status" value="1"/>
</dbReference>
<keyword evidence="11" id="KW-0966">Cell projection</keyword>
<keyword evidence="11" id="KW-0969">Cilium</keyword>
<feature type="transmembrane region" description="Helical" evidence="10">
    <location>
        <begin position="128"/>
        <end position="151"/>
    </location>
</feature>
<accession>A0A839UPF8</accession>
<dbReference type="GO" id="GO:0009425">
    <property type="term" value="C:bacterial-type flagellum basal body"/>
    <property type="evidence" value="ECO:0007669"/>
    <property type="project" value="UniProtKB-SubCell"/>
</dbReference>
<evidence type="ECO:0000256" key="3">
    <source>
        <dbReference type="ARBA" id="ARBA00021717"/>
    </source>
</evidence>
<keyword evidence="6 10" id="KW-1133">Transmembrane helix</keyword>
<dbReference type="NCBIfam" id="TIGR01400">
    <property type="entry name" value="fliR"/>
    <property type="match status" value="1"/>
</dbReference>
<feature type="transmembrane region" description="Helical" evidence="10">
    <location>
        <begin position="39"/>
        <end position="58"/>
    </location>
</feature>
<name>A0A839UPF8_9GAMM</name>